<evidence type="ECO:0000256" key="1">
    <source>
        <dbReference type="SAM" id="Phobius"/>
    </source>
</evidence>
<keyword evidence="1" id="KW-0472">Membrane</keyword>
<proteinExistence type="predicted"/>
<evidence type="ECO:0000313" key="3">
    <source>
        <dbReference type="EMBL" id="TNV77911.1"/>
    </source>
</evidence>
<keyword evidence="1" id="KW-1133">Transmembrane helix</keyword>
<dbReference type="PROSITE" id="PS51837">
    <property type="entry name" value="LITAF"/>
    <property type="match status" value="1"/>
</dbReference>
<sequence length="189" mass="20748">MVDKFTKYKLPEQDDMEGIEMSEVPNARNGHQETMSYGIPIEDSSSGEISTQVEEGQNPQDISDLLELPRKPTMVQCPHCLLTSQSIVKSTKSELILGWTIFLIKILILVACSILILLLCFLMVALNKDGGGGGHSNFDCFYCFLYGPSNNSDCDCCVACCDNSLCTLNKGRKTHVCSGCKEIIGYSAE</sequence>
<keyword evidence="1" id="KW-0812">Transmembrane</keyword>
<accession>A0A8J8NMC3</accession>
<dbReference type="Proteomes" id="UP000785679">
    <property type="component" value="Unassembled WGS sequence"/>
</dbReference>
<protein>
    <recommendedName>
        <fullName evidence="2">LITAF domain-containing protein</fullName>
    </recommendedName>
</protein>
<dbReference type="InterPro" id="IPR006629">
    <property type="entry name" value="LITAF"/>
</dbReference>
<feature type="transmembrane region" description="Helical" evidence="1">
    <location>
        <begin position="96"/>
        <end position="126"/>
    </location>
</feature>
<feature type="domain" description="LITAF" evidence="2">
    <location>
        <begin position="57"/>
        <end position="189"/>
    </location>
</feature>
<dbReference type="EMBL" id="RRYP01011165">
    <property type="protein sequence ID" value="TNV77911.1"/>
    <property type="molecule type" value="Genomic_DNA"/>
</dbReference>
<comment type="caution">
    <text evidence="3">The sequence shown here is derived from an EMBL/GenBank/DDBJ whole genome shotgun (WGS) entry which is preliminary data.</text>
</comment>
<reference evidence="3" key="1">
    <citation type="submission" date="2019-06" db="EMBL/GenBank/DDBJ databases">
        <authorList>
            <person name="Zheng W."/>
        </authorList>
    </citation>
    <scope>NUCLEOTIDE SEQUENCE</scope>
    <source>
        <strain evidence="3">QDHG01</strain>
    </source>
</reference>
<keyword evidence="4" id="KW-1185">Reference proteome</keyword>
<evidence type="ECO:0000259" key="2">
    <source>
        <dbReference type="PROSITE" id="PS51837"/>
    </source>
</evidence>
<gene>
    <name evidence="3" type="ORF">FGO68_gene15304</name>
</gene>
<evidence type="ECO:0000313" key="4">
    <source>
        <dbReference type="Proteomes" id="UP000785679"/>
    </source>
</evidence>
<dbReference type="AlphaFoldDB" id="A0A8J8NMC3"/>
<name>A0A8J8NMC3_HALGN</name>
<organism evidence="3 4">
    <name type="scientific">Halteria grandinella</name>
    <dbReference type="NCBI Taxonomy" id="5974"/>
    <lineage>
        <taxon>Eukaryota</taxon>
        <taxon>Sar</taxon>
        <taxon>Alveolata</taxon>
        <taxon>Ciliophora</taxon>
        <taxon>Intramacronucleata</taxon>
        <taxon>Spirotrichea</taxon>
        <taxon>Stichotrichia</taxon>
        <taxon>Sporadotrichida</taxon>
        <taxon>Halteriidae</taxon>
        <taxon>Halteria</taxon>
    </lineage>
</organism>